<dbReference type="SMART" id="SM00387">
    <property type="entry name" value="HATPase_c"/>
    <property type="match status" value="1"/>
</dbReference>
<keyword evidence="9" id="KW-1133">Transmembrane helix</keyword>
<dbReference type="Gene3D" id="1.10.287.130">
    <property type="match status" value="1"/>
</dbReference>
<dbReference type="PRINTS" id="PR00344">
    <property type="entry name" value="BCTRLSENSOR"/>
</dbReference>
<evidence type="ECO:0000259" key="11">
    <source>
        <dbReference type="PROSITE" id="PS50113"/>
    </source>
</evidence>
<dbReference type="EC" id="2.7.13.3" evidence="2"/>
<feature type="domain" description="HD-GYP" evidence="12">
    <location>
        <begin position="223"/>
        <end position="406"/>
    </location>
</feature>
<comment type="catalytic activity">
    <reaction evidence="1">
        <text>ATP + protein L-histidine = ADP + protein N-phospho-L-histidine.</text>
        <dbReference type="EC" id="2.7.13.3"/>
    </reaction>
</comment>
<dbReference type="InterPro" id="IPR005467">
    <property type="entry name" value="His_kinase_dom"/>
</dbReference>
<evidence type="ECO:0000259" key="12">
    <source>
        <dbReference type="PROSITE" id="PS51832"/>
    </source>
</evidence>
<dbReference type="InterPro" id="IPR036890">
    <property type="entry name" value="HATPase_C_sf"/>
</dbReference>
<evidence type="ECO:0000256" key="2">
    <source>
        <dbReference type="ARBA" id="ARBA00012438"/>
    </source>
</evidence>
<dbReference type="SUPFAM" id="SSF55785">
    <property type="entry name" value="PYP-like sensor domain (PAS domain)"/>
    <property type="match status" value="1"/>
</dbReference>
<evidence type="ECO:0000256" key="8">
    <source>
        <dbReference type="ARBA" id="ARBA00023012"/>
    </source>
</evidence>
<organism evidence="13 14">
    <name type="scientific">Thermaerobacter composti</name>
    <dbReference type="NCBI Taxonomy" id="554949"/>
    <lineage>
        <taxon>Bacteria</taxon>
        <taxon>Bacillati</taxon>
        <taxon>Bacillota</taxon>
        <taxon>Clostridia</taxon>
        <taxon>Eubacteriales</taxon>
        <taxon>Clostridiales Family XVII. Incertae Sedis</taxon>
        <taxon>Thermaerobacter</taxon>
    </lineage>
</organism>
<dbReference type="Proteomes" id="UP001304683">
    <property type="component" value="Chromosome"/>
</dbReference>
<evidence type="ECO:0000256" key="6">
    <source>
        <dbReference type="ARBA" id="ARBA00022777"/>
    </source>
</evidence>
<feature type="transmembrane region" description="Helical" evidence="9">
    <location>
        <begin position="34"/>
        <end position="53"/>
    </location>
</feature>
<keyword evidence="5" id="KW-0547">Nucleotide-binding</keyword>
<evidence type="ECO:0000256" key="3">
    <source>
        <dbReference type="ARBA" id="ARBA00022553"/>
    </source>
</evidence>
<dbReference type="GO" id="GO:0005524">
    <property type="term" value="F:ATP binding"/>
    <property type="evidence" value="ECO:0007669"/>
    <property type="project" value="UniProtKB-KW"/>
</dbReference>
<dbReference type="CDD" id="cd00077">
    <property type="entry name" value="HDc"/>
    <property type="match status" value="1"/>
</dbReference>
<feature type="transmembrane region" description="Helical" evidence="9">
    <location>
        <begin position="181"/>
        <end position="198"/>
    </location>
</feature>
<keyword evidence="9" id="KW-0812">Transmembrane</keyword>
<dbReference type="InterPro" id="IPR003018">
    <property type="entry name" value="GAF"/>
</dbReference>
<keyword evidence="6" id="KW-0418">Kinase</keyword>
<evidence type="ECO:0000256" key="5">
    <source>
        <dbReference type="ARBA" id="ARBA00022741"/>
    </source>
</evidence>
<dbReference type="Pfam" id="PF13487">
    <property type="entry name" value="HD_5"/>
    <property type="match status" value="1"/>
</dbReference>
<dbReference type="SUPFAM" id="SSF47384">
    <property type="entry name" value="Homodimeric domain of signal transducing histidine kinase"/>
    <property type="match status" value="1"/>
</dbReference>
<feature type="transmembrane region" description="Helical" evidence="9">
    <location>
        <begin position="98"/>
        <end position="119"/>
    </location>
</feature>
<evidence type="ECO:0000256" key="9">
    <source>
        <dbReference type="SAM" id="Phobius"/>
    </source>
</evidence>
<dbReference type="PROSITE" id="PS51832">
    <property type="entry name" value="HD_GYP"/>
    <property type="match status" value="1"/>
</dbReference>
<dbReference type="Gene3D" id="1.10.3210.10">
    <property type="entry name" value="Hypothetical protein af1432"/>
    <property type="match status" value="1"/>
</dbReference>
<dbReference type="SUPFAM" id="SSF109604">
    <property type="entry name" value="HD-domain/PDEase-like"/>
    <property type="match status" value="1"/>
</dbReference>
<dbReference type="InterPro" id="IPR036097">
    <property type="entry name" value="HisK_dim/P_sf"/>
</dbReference>
<dbReference type="InterPro" id="IPR003607">
    <property type="entry name" value="HD/PDEase_dom"/>
</dbReference>
<dbReference type="PROSITE" id="PS50109">
    <property type="entry name" value="HIS_KIN"/>
    <property type="match status" value="1"/>
</dbReference>
<evidence type="ECO:0000313" key="13">
    <source>
        <dbReference type="EMBL" id="WPD19329.1"/>
    </source>
</evidence>
<evidence type="ECO:0000256" key="7">
    <source>
        <dbReference type="ARBA" id="ARBA00022840"/>
    </source>
</evidence>
<dbReference type="InterPro" id="IPR029016">
    <property type="entry name" value="GAF-like_dom_sf"/>
</dbReference>
<dbReference type="SMART" id="SM00388">
    <property type="entry name" value="HisKA"/>
    <property type="match status" value="1"/>
</dbReference>
<dbReference type="InterPro" id="IPR037522">
    <property type="entry name" value="HD_GYP_dom"/>
</dbReference>
<evidence type="ECO:0000256" key="4">
    <source>
        <dbReference type="ARBA" id="ARBA00022679"/>
    </source>
</evidence>
<dbReference type="Gene3D" id="3.30.450.40">
    <property type="match status" value="1"/>
</dbReference>
<dbReference type="InterPro" id="IPR035965">
    <property type="entry name" value="PAS-like_dom_sf"/>
</dbReference>
<keyword evidence="4" id="KW-0808">Transferase</keyword>
<feature type="transmembrane region" description="Helical" evidence="9">
    <location>
        <begin position="6"/>
        <end position="27"/>
    </location>
</feature>
<keyword evidence="9" id="KW-0472">Membrane</keyword>
<accession>A0ABZ0QRJ7</accession>
<feature type="transmembrane region" description="Helical" evidence="9">
    <location>
        <begin position="139"/>
        <end position="161"/>
    </location>
</feature>
<keyword evidence="3" id="KW-0597">Phosphoprotein</keyword>
<reference evidence="13 14" key="1">
    <citation type="submission" date="2023-08" db="EMBL/GenBank/DDBJ databases">
        <title>Genome sequence of Thermaerobacter compostii strain Ins1, a spore-forming filamentous bacterium isolated from a deep geothermal reservoir.</title>
        <authorList>
            <person name="Bregnard D."/>
            <person name="Gonzalez D."/>
            <person name="Junier P."/>
        </authorList>
    </citation>
    <scope>NUCLEOTIDE SEQUENCE [LARGE SCALE GENOMIC DNA]</scope>
    <source>
        <strain evidence="13 14">Ins1</strain>
    </source>
</reference>
<dbReference type="PROSITE" id="PS50113">
    <property type="entry name" value="PAC"/>
    <property type="match status" value="1"/>
</dbReference>
<dbReference type="Pfam" id="PF02518">
    <property type="entry name" value="HATPase_c"/>
    <property type="match status" value="1"/>
</dbReference>
<gene>
    <name evidence="13" type="ORF">Q5761_01255</name>
</gene>
<dbReference type="SUPFAM" id="SSF55874">
    <property type="entry name" value="ATPase domain of HSP90 chaperone/DNA topoisomerase II/histidine kinase"/>
    <property type="match status" value="1"/>
</dbReference>
<dbReference type="InterPro" id="IPR000700">
    <property type="entry name" value="PAS-assoc_C"/>
</dbReference>
<dbReference type="Gene3D" id="3.30.450.20">
    <property type="entry name" value="PAS domain"/>
    <property type="match status" value="1"/>
</dbReference>
<dbReference type="PANTHER" id="PTHR43065">
    <property type="entry name" value="SENSOR HISTIDINE KINASE"/>
    <property type="match status" value="1"/>
</dbReference>
<dbReference type="SUPFAM" id="SSF55781">
    <property type="entry name" value="GAF domain-like"/>
    <property type="match status" value="1"/>
</dbReference>
<dbReference type="Gene3D" id="3.30.565.10">
    <property type="entry name" value="Histidine kinase-like ATPase, C-terminal domain"/>
    <property type="match status" value="1"/>
</dbReference>
<dbReference type="PANTHER" id="PTHR43065:SF10">
    <property type="entry name" value="PEROXIDE STRESS-ACTIVATED HISTIDINE KINASE MAK3"/>
    <property type="match status" value="1"/>
</dbReference>
<evidence type="ECO:0000313" key="14">
    <source>
        <dbReference type="Proteomes" id="UP001304683"/>
    </source>
</evidence>
<name>A0ABZ0QRJ7_9FIRM</name>
<keyword evidence="8" id="KW-0902">Two-component regulatory system</keyword>
<dbReference type="Pfam" id="PF01590">
    <property type="entry name" value="GAF"/>
    <property type="match status" value="1"/>
</dbReference>
<dbReference type="InterPro" id="IPR003594">
    <property type="entry name" value="HATPase_dom"/>
</dbReference>
<dbReference type="RefSeq" id="WP_318750875.1">
    <property type="nucleotide sequence ID" value="NZ_CP132508.1"/>
</dbReference>
<feature type="domain" description="Histidine kinase" evidence="10">
    <location>
        <begin position="751"/>
        <end position="958"/>
    </location>
</feature>
<dbReference type="InterPro" id="IPR003661">
    <property type="entry name" value="HisK_dim/P_dom"/>
</dbReference>
<protein>
    <recommendedName>
        <fullName evidence="2">histidine kinase</fullName>
        <ecNumber evidence="2">2.7.13.3</ecNumber>
    </recommendedName>
</protein>
<proteinExistence type="predicted"/>
<dbReference type="EMBL" id="CP132508">
    <property type="protein sequence ID" value="WPD19329.1"/>
    <property type="molecule type" value="Genomic_DNA"/>
</dbReference>
<dbReference type="Pfam" id="PF00512">
    <property type="entry name" value="HisKA"/>
    <property type="match status" value="1"/>
</dbReference>
<evidence type="ECO:0000256" key="1">
    <source>
        <dbReference type="ARBA" id="ARBA00000085"/>
    </source>
</evidence>
<sequence length="968" mass="104550">MKPSGVVARYMAGVAAAGLLGLVILVVSTSAPPPALAVLLGGALLVAELYQVVSASGEAVSIGALVVLVSLWLLGPAVPMWAEVVGWCFAALWRRPPFLVTAFNVGQTILAVLTAAAIFRVSGGEWGQPLDGWDSIIPYLASAAGFGLVNTGLVAAALALYKRIPFRQQWQTYVIEDSWRLMVSWLLAVGVYVLFTRYDYPPGALAAFPFLALAHHFGTSIWTRSLRQRAVERFLRALHADPKALRRAEHLVRLVTEMAEGLEVRGRDLDNLRQAALLHEAGGPRPPGVGDGDPSPEQLVRHALVSAREVARIAVLEPVARILRHHHEHWDGTGGPDGLAGTVIPLASRILAVAEAYLFALQRWGDPEMAWEAVRSRAGSRYDPDAVAALARVRSVVGEFGEPLVTVAGELAAAADQLRRFVREEGRDAQGRPAAFHDDQLLRQAVGGVVALSHFARVINATLRPDEVAERVVDTFFEVLGGRVFWLVPASAPGVLRVGTLRNAPPGLVGRELGLHRPPFHRLVEERRTVVARLEPEQGPDWLLGGHRRWVLAVPLVARDKLLAAVAVVRDQPPPYSFADGGLIDVLASQAALSLDNARLFEQAQVRLQELTALKRFQDLILQQVGTGIVAADAAGTLTLANCTAVELLRRAGFPDDALHPPRPLGSDTPCDSMLLEQLAADDPLPPRLWEFATREGAPLLVTAQAFPLVGSEGERAGAIVLLRDVTQERELEMRARRSERLAAVGQLAAGAAHEIRNPLTAIKGFMQLIGRRVEGELAGYIDIVLQEIERIEGIVNDLLLLARPPKPRLRPVDVGALLRRLVDMVRMDEVARGCSVELRVVEPLPPVTADEAQLRQVFLNLMRNGLDAMPGGGVLRLRASHDPAAGTVLVEVEDRGTGMPPEHLNRIFDPFFSTKEGGTGLGLAVSYGIVRNHGGHIDVDSEVGRGTRMRVVLPVAGPRDEADGEGP</sequence>
<keyword evidence="14" id="KW-1185">Reference proteome</keyword>
<dbReference type="InterPro" id="IPR004358">
    <property type="entry name" value="Sig_transdc_His_kin-like_C"/>
</dbReference>
<keyword evidence="7 13" id="KW-0067">ATP-binding</keyword>
<evidence type="ECO:0000259" key="10">
    <source>
        <dbReference type="PROSITE" id="PS50109"/>
    </source>
</evidence>
<dbReference type="CDD" id="cd00082">
    <property type="entry name" value="HisKA"/>
    <property type="match status" value="1"/>
</dbReference>
<feature type="domain" description="PAC" evidence="11">
    <location>
        <begin position="683"/>
        <end position="738"/>
    </location>
</feature>